<name>A0A1K0I8Q9_CUPNE</name>
<gene>
    <name evidence="2" type="ORF">CNECB9_1260006</name>
</gene>
<sequence length="23" mass="2732">MHYLGFSGKRKMQNLKPMPKIRA</sequence>
<reference evidence="2" key="1">
    <citation type="submission" date="2016-09" db="EMBL/GenBank/DDBJ databases">
        <authorList>
            <person name="Capua I."/>
            <person name="De Benedictis P."/>
            <person name="Joannis T."/>
            <person name="Lombin L.H."/>
            <person name="Cattoli G."/>
        </authorList>
    </citation>
    <scope>NUCLEOTIDE SEQUENCE</scope>
    <source>
        <strain evidence="2">B9</strain>
    </source>
</reference>
<dbReference type="AlphaFoldDB" id="A0A1K0I8Q9"/>
<feature type="compositionally biased region" description="Basic residues" evidence="1">
    <location>
        <begin position="8"/>
        <end position="23"/>
    </location>
</feature>
<evidence type="ECO:0000256" key="1">
    <source>
        <dbReference type="SAM" id="MobiDB-lite"/>
    </source>
</evidence>
<dbReference type="EMBL" id="FMSH01000031">
    <property type="protein sequence ID" value="SCU73645.1"/>
    <property type="molecule type" value="Genomic_DNA"/>
</dbReference>
<accession>A0A1K0I8Q9</accession>
<protein>
    <submittedName>
        <fullName evidence="2">Uncharacterized protein</fullName>
    </submittedName>
</protein>
<proteinExistence type="predicted"/>
<organism evidence="2">
    <name type="scientific">Cupriavidus necator</name>
    <name type="common">Alcaligenes eutrophus</name>
    <name type="synonym">Ralstonia eutropha</name>
    <dbReference type="NCBI Taxonomy" id="106590"/>
    <lineage>
        <taxon>Bacteria</taxon>
        <taxon>Pseudomonadati</taxon>
        <taxon>Pseudomonadota</taxon>
        <taxon>Betaproteobacteria</taxon>
        <taxon>Burkholderiales</taxon>
        <taxon>Burkholderiaceae</taxon>
        <taxon>Cupriavidus</taxon>
    </lineage>
</organism>
<evidence type="ECO:0000313" key="2">
    <source>
        <dbReference type="EMBL" id="SCU73645.1"/>
    </source>
</evidence>
<feature type="region of interest" description="Disordered" evidence="1">
    <location>
        <begin position="1"/>
        <end position="23"/>
    </location>
</feature>